<accession>A0ABM7VBI0</accession>
<evidence type="ECO:0000313" key="2">
    <source>
        <dbReference type="Proteomes" id="UP001354989"/>
    </source>
</evidence>
<organism evidence="1 2">
    <name type="scientific">Persicobacter psychrovividus</name>
    <dbReference type="NCBI Taxonomy" id="387638"/>
    <lineage>
        <taxon>Bacteria</taxon>
        <taxon>Pseudomonadati</taxon>
        <taxon>Bacteroidota</taxon>
        <taxon>Cytophagia</taxon>
        <taxon>Cytophagales</taxon>
        <taxon>Persicobacteraceae</taxon>
        <taxon>Persicobacter</taxon>
    </lineage>
</organism>
<evidence type="ECO:0008006" key="3">
    <source>
        <dbReference type="Google" id="ProtNLM"/>
    </source>
</evidence>
<name>A0ABM7VBI0_9BACT</name>
<evidence type="ECO:0000313" key="1">
    <source>
        <dbReference type="EMBL" id="BDC98245.1"/>
    </source>
</evidence>
<keyword evidence="2" id="KW-1185">Reference proteome</keyword>
<dbReference type="EMBL" id="AP025292">
    <property type="protein sequence ID" value="BDC98245.1"/>
    <property type="molecule type" value="Genomic_DNA"/>
</dbReference>
<proteinExistence type="predicted"/>
<gene>
    <name evidence="1" type="ORF">PEPS_05260</name>
</gene>
<protein>
    <recommendedName>
        <fullName evidence="3">Transposase</fullName>
    </recommendedName>
</protein>
<dbReference type="Proteomes" id="UP001354989">
    <property type="component" value="Chromosome"/>
</dbReference>
<sequence>MCDYYNTIKYSREQGIEEGVEIGVEMGVEKHQIEVVKNMHDLGFGVELIAKSVKISVEAVREILKSK</sequence>
<reference evidence="1 2" key="1">
    <citation type="submission" date="2021-12" db="EMBL/GenBank/DDBJ databases">
        <title>Genome sequencing of bacteria with rrn-lacking chromosome and rrn-plasmid.</title>
        <authorList>
            <person name="Anda M."/>
            <person name="Iwasaki W."/>
        </authorList>
    </citation>
    <scope>NUCLEOTIDE SEQUENCE [LARGE SCALE GENOMIC DNA]</scope>
    <source>
        <strain evidence="1 2">NBRC 101262</strain>
    </source>
</reference>